<accession>A0A6P8PVS2</accession>
<dbReference type="OrthoDB" id="9890779at2759"/>
<feature type="region of interest" description="Disordered" evidence="1">
    <location>
        <begin position="1"/>
        <end position="25"/>
    </location>
</feature>
<evidence type="ECO:0000313" key="4">
    <source>
        <dbReference type="RefSeq" id="XP_033787960.1"/>
    </source>
</evidence>
<proteinExistence type="predicted"/>
<dbReference type="RefSeq" id="XP_033787960.1">
    <property type="nucleotide sequence ID" value="XM_033932069.1"/>
</dbReference>
<sequence length="310" mass="34684">MALTLKKSKINGPLPGLGKTEQKSQSIQVIRILDSGEVASIGTSDNSVLQQPTISKKAQAPNGRYTTVLKDVGTQTNPVFVYSTYEEMLEDFNARANNTTEEEDRSGALSNEPDAAAAAFHEPKQEEIHAVKIEVVEEEEEEDNVPPVKPHSYPYPFPMSSLPTAATPRFPIIKRRRRQRFICDWQGPVTVINSPNVPAEAMELRVDEDLALSIRRQVDVNNPGPFGWQLAKLLYTEEELYGHNFNGTDQKLPLSPRRVHAIQHAFHDYFPKDIADSALSKGRTAINQGIRNMFYVRNKKDGDPTYIGPS</sequence>
<protein>
    <submittedName>
        <fullName evidence="3 4">Uncharacterized protein LOC117354466 isoform X1</fullName>
    </submittedName>
</protein>
<organism evidence="2 3">
    <name type="scientific">Geotrypetes seraphini</name>
    <name type="common">Gaboon caecilian</name>
    <name type="synonym">Caecilia seraphini</name>
    <dbReference type="NCBI Taxonomy" id="260995"/>
    <lineage>
        <taxon>Eukaryota</taxon>
        <taxon>Metazoa</taxon>
        <taxon>Chordata</taxon>
        <taxon>Craniata</taxon>
        <taxon>Vertebrata</taxon>
        <taxon>Euteleostomi</taxon>
        <taxon>Amphibia</taxon>
        <taxon>Gymnophiona</taxon>
        <taxon>Geotrypetes</taxon>
    </lineage>
</organism>
<dbReference type="AlphaFoldDB" id="A0A6P8PVS2"/>
<dbReference type="Proteomes" id="UP000515159">
    <property type="component" value="Chromosome 2"/>
</dbReference>
<dbReference type="KEGG" id="gsh:117354466"/>
<keyword evidence="2" id="KW-1185">Reference proteome</keyword>
<dbReference type="GeneID" id="117354466"/>
<dbReference type="RefSeq" id="XP_033787959.1">
    <property type="nucleotide sequence ID" value="XM_033932068.1"/>
</dbReference>
<name>A0A6P8PVS2_GEOSA</name>
<gene>
    <name evidence="3 4" type="primary">LOC117354466</name>
</gene>
<evidence type="ECO:0000313" key="3">
    <source>
        <dbReference type="RefSeq" id="XP_033787959.1"/>
    </source>
</evidence>
<evidence type="ECO:0000313" key="2">
    <source>
        <dbReference type="Proteomes" id="UP000515159"/>
    </source>
</evidence>
<reference evidence="3 4" key="1">
    <citation type="submission" date="2025-04" db="UniProtKB">
        <authorList>
            <consortium name="RefSeq"/>
        </authorList>
    </citation>
    <scope>IDENTIFICATION</scope>
</reference>
<evidence type="ECO:0000256" key="1">
    <source>
        <dbReference type="SAM" id="MobiDB-lite"/>
    </source>
</evidence>